<dbReference type="AlphaFoldDB" id="A0A074JC43"/>
<evidence type="ECO:0000256" key="7">
    <source>
        <dbReference type="ARBA" id="ARBA00023163"/>
    </source>
</evidence>
<name>A0A074JC43_9RHOB</name>
<dbReference type="GO" id="GO:0032993">
    <property type="term" value="C:protein-DNA complex"/>
    <property type="evidence" value="ECO:0007669"/>
    <property type="project" value="TreeGrafter"/>
</dbReference>
<dbReference type="Pfam" id="PF00072">
    <property type="entry name" value="Response_reg"/>
    <property type="match status" value="1"/>
</dbReference>
<dbReference type="GO" id="GO:0000976">
    <property type="term" value="F:transcription cis-regulatory region binding"/>
    <property type="evidence" value="ECO:0007669"/>
    <property type="project" value="TreeGrafter"/>
</dbReference>
<evidence type="ECO:0000256" key="2">
    <source>
        <dbReference type="ARBA" id="ARBA00022490"/>
    </source>
</evidence>
<keyword evidence="2" id="KW-0963">Cytoplasm</keyword>
<dbReference type="CDD" id="cd17624">
    <property type="entry name" value="REC_OmpR_PmrA-like"/>
    <property type="match status" value="1"/>
</dbReference>
<dbReference type="InterPro" id="IPR039420">
    <property type="entry name" value="WalR-like"/>
</dbReference>
<dbReference type="Pfam" id="PF00486">
    <property type="entry name" value="Trans_reg_C"/>
    <property type="match status" value="1"/>
</dbReference>
<dbReference type="GO" id="GO:0000156">
    <property type="term" value="F:phosphorelay response regulator activity"/>
    <property type="evidence" value="ECO:0007669"/>
    <property type="project" value="TreeGrafter"/>
</dbReference>
<evidence type="ECO:0000256" key="3">
    <source>
        <dbReference type="ARBA" id="ARBA00022553"/>
    </source>
</evidence>
<evidence type="ECO:0000256" key="9">
    <source>
        <dbReference type="PROSITE-ProRule" id="PRU01091"/>
    </source>
</evidence>
<feature type="domain" description="OmpR/PhoB-type" evidence="11">
    <location>
        <begin position="124"/>
        <end position="218"/>
    </location>
</feature>
<organism evidence="12 13">
    <name type="scientific">Thioclava indica</name>
    <dbReference type="NCBI Taxonomy" id="1353528"/>
    <lineage>
        <taxon>Bacteria</taxon>
        <taxon>Pseudomonadati</taxon>
        <taxon>Pseudomonadota</taxon>
        <taxon>Alphaproteobacteria</taxon>
        <taxon>Rhodobacterales</taxon>
        <taxon>Paracoccaceae</taxon>
        <taxon>Thioclava</taxon>
    </lineage>
</organism>
<accession>A0A074JC43</accession>
<dbReference type="PANTHER" id="PTHR48111:SF35">
    <property type="entry name" value="TRANSCRIPTIONAL REGULATORY PROTEIN QSEB"/>
    <property type="match status" value="1"/>
</dbReference>
<dbReference type="SMART" id="SM00862">
    <property type="entry name" value="Trans_reg_C"/>
    <property type="match status" value="1"/>
</dbReference>
<sequence>MRLLVVEDDSILADGLKVGLGMTGFTPDVVGTLEDARAALAGTRYAALVLDLMLPDGSGLELLRELRAQRGDMPVLLLTARDDVGDRVAGLDAGADDYLGKPFDLDELAARLRALTRRADGRASARISHDGLVLDLSARSATFDDQPLKLSRREFAVLQALAERPGRVLAKSDLEERLYGWDAEVESNAVEVHIHHLRAKLGREFIETLRGIGYRIRPEEQTPSPSASAFS</sequence>
<evidence type="ECO:0000313" key="13">
    <source>
        <dbReference type="Proteomes" id="UP000027471"/>
    </source>
</evidence>
<dbReference type="GO" id="GO:0006355">
    <property type="term" value="P:regulation of DNA-templated transcription"/>
    <property type="evidence" value="ECO:0007669"/>
    <property type="project" value="InterPro"/>
</dbReference>
<evidence type="ECO:0000256" key="4">
    <source>
        <dbReference type="ARBA" id="ARBA00023012"/>
    </source>
</evidence>
<dbReference type="InterPro" id="IPR036388">
    <property type="entry name" value="WH-like_DNA-bd_sf"/>
</dbReference>
<dbReference type="CDD" id="cd00383">
    <property type="entry name" value="trans_reg_C"/>
    <property type="match status" value="1"/>
</dbReference>
<dbReference type="OrthoDB" id="9802426at2"/>
<evidence type="ECO:0000259" key="10">
    <source>
        <dbReference type="PROSITE" id="PS50110"/>
    </source>
</evidence>
<proteinExistence type="predicted"/>
<comment type="caution">
    <text evidence="12">The sequence shown here is derived from an EMBL/GenBank/DDBJ whole genome shotgun (WGS) entry which is preliminary data.</text>
</comment>
<comment type="subcellular location">
    <subcellularLocation>
        <location evidence="1">Cytoplasm</location>
    </subcellularLocation>
</comment>
<gene>
    <name evidence="12" type="ORF">DT23_07265</name>
</gene>
<dbReference type="PROSITE" id="PS50110">
    <property type="entry name" value="RESPONSE_REGULATORY"/>
    <property type="match status" value="1"/>
</dbReference>
<keyword evidence="5" id="KW-0805">Transcription regulation</keyword>
<dbReference type="EMBL" id="AUNB01000073">
    <property type="protein sequence ID" value="KEO53138.1"/>
    <property type="molecule type" value="Genomic_DNA"/>
</dbReference>
<dbReference type="InterPro" id="IPR001789">
    <property type="entry name" value="Sig_transdc_resp-reg_receiver"/>
</dbReference>
<keyword evidence="6 9" id="KW-0238">DNA-binding</keyword>
<evidence type="ECO:0000259" key="11">
    <source>
        <dbReference type="PROSITE" id="PS51755"/>
    </source>
</evidence>
<dbReference type="eggNOG" id="COG0745">
    <property type="taxonomic scope" value="Bacteria"/>
</dbReference>
<dbReference type="PANTHER" id="PTHR48111">
    <property type="entry name" value="REGULATOR OF RPOS"/>
    <property type="match status" value="1"/>
</dbReference>
<dbReference type="Gene3D" id="6.10.250.690">
    <property type="match status" value="1"/>
</dbReference>
<evidence type="ECO:0000313" key="12">
    <source>
        <dbReference type="EMBL" id="KEO53138.1"/>
    </source>
</evidence>
<dbReference type="Gene3D" id="3.40.50.2300">
    <property type="match status" value="1"/>
</dbReference>
<keyword evidence="7" id="KW-0804">Transcription</keyword>
<evidence type="ECO:0008006" key="14">
    <source>
        <dbReference type="Google" id="ProtNLM"/>
    </source>
</evidence>
<feature type="domain" description="Response regulatory" evidence="10">
    <location>
        <begin position="2"/>
        <end position="116"/>
    </location>
</feature>
<dbReference type="Gene3D" id="1.10.10.10">
    <property type="entry name" value="Winged helix-like DNA-binding domain superfamily/Winged helix DNA-binding domain"/>
    <property type="match status" value="1"/>
</dbReference>
<evidence type="ECO:0000256" key="6">
    <source>
        <dbReference type="ARBA" id="ARBA00023125"/>
    </source>
</evidence>
<dbReference type="STRING" id="1353528.DT23_07265"/>
<reference evidence="12 13" key="1">
    <citation type="journal article" date="2015" name="Antonie Van Leeuwenhoek">
        <title>Thioclava indica sp. nov., isolated from surface seawater of the Indian Ocean.</title>
        <authorList>
            <person name="Liu Y."/>
            <person name="Lai Q."/>
            <person name="Du J."/>
            <person name="Xu H."/>
            <person name="Jiang L."/>
            <person name="Shao Z."/>
        </authorList>
    </citation>
    <scope>NUCLEOTIDE SEQUENCE [LARGE SCALE GENOMIC DNA]</scope>
    <source>
        <strain evidence="12 13">DT23-4</strain>
    </source>
</reference>
<dbReference type="RefSeq" id="WP_038132909.1">
    <property type="nucleotide sequence ID" value="NZ_AUNB01000073.1"/>
</dbReference>
<evidence type="ECO:0000256" key="8">
    <source>
        <dbReference type="PROSITE-ProRule" id="PRU00169"/>
    </source>
</evidence>
<dbReference type="SUPFAM" id="SSF52172">
    <property type="entry name" value="CheY-like"/>
    <property type="match status" value="1"/>
</dbReference>
<dbReference type="Proteomes" id="UP000027471">
    <property type="component" value="Unassembled WGS sequence"/>
</dbReference>
<evidence type="ECO:0000256" key="5">
    <source>
        <dbReference type="ARBA" id="ARBA00023015"/>
    </source>
</evidence>
<keyword evidence="13" id="KW-1185">Reference proteome</keyword>
<protein>
    <recommendedName>
        <fullName evidence="14">Transcriptional regulator</fullName>
    </recommendedName>
</protein>
<keyword evidence="3 8" id="KW-0597">Phosphoprotein</keyword>
<dbReference type="InterPro" id="IPR011006">
    <property type="entry name" value="CheY-like_superfamily"/>
</dbReference>
<keyword evidence="4" id="KW-0902">Two-component regulatory system</keyword>
<dbReference type="GO" id="GO:0005829">
    <property type="term" value="C:cytosol"/>
    <property type="evidence" value="ECO:0007669"/>
    <property type="project" value="TreeGrafter"/>
</dbReference>
<dbReference type="PROSITE" id="PS51755">
    <property type="entry name" value="OMPR_PHOB"/>
    <property type="match status" value="1"/>
</dbReference>
<feature type="modified residue" description="4-aspartylphosphate" evidence="8">
    <location>
        <position position="51"/>
    </location>
</feature>
<evidence type="ECO:0000256" key="1">
    <source>
        <dbReference type="ARBA" id="ARBA00004496"/>
    </source>
</evidence>
<dbReference type="InterPro" id="IPR001867">
    <property type="entry name" value="OmpR/PhoB-type_DNA-bd"/>
</dbReference>
<dbReference type="SMART" id="SM00448">
    <property type="entry name" value="REC"/>
    <property type="match status" value="1"/>
</dbReference>
<feature type="DNA-binding region" description="OmpR/PhoB-type" evidence="9">
    <location>
        <begin position="124"/>
        <end position="218"/>
    </location>
</feature>